<accession>A0AA88SYV6</accession>
<dbReference type="InterPro" id="IPR022232">
    <property type="entry name" value="TPPII_C_art"/>
</dbReference>
<keyword evidence="3" id="KW-1185">Reference proteome</keyword>
<dbReference type="Gene3D" id="1.25.40.710">
    <property type="match status" value="1"/>
</dbReference>
<evidence type="ECO:0000313" key="3">
    <source>
        <dbReference type="Proteomes" id="UP001187415"/>
    </source>
</evidence>
<protein>
    <recommendedName>
        <fullName evidence="1">Tripeptidyl peptidase II C-terminal domain-containing protein</fullName>
    </recommendedName>
</protein>
<comment type="caution">
    <text evidence="2">The sequence shown here is derived from an EMBL/GenBank/DDBJ whole genome shotgun (WGS) entry which is preliminary data.</text>
</comment>
<evidence type="ECO:0000313" key="2">
    <source>
        <dbReference type="EMBL" id="KAK2853893.1"/>
    </source>
</evidence>
<feature type="domain" description="Tripeptidyl peptidase II C-terminal" evidence="1">
    <location>
        <begin position="1"/>
        <end position="46"/>
    </location>
</feature>
<dbReference type="Pfam" id="PF12583">
    <property type="entry name" value="TPPII_C"/>
    <property type="match status" value="1"/>
</dbReference>
<gene>
    <name evidence="2" type="ORF">Q5P01_006554</name>
</gene>
<sequence>MRDLKIQWMTKLDSSSIYDELVENFPDYLPLHVQRLHQLDSEKERSKRLQEIISAADIVISHIDQTALAVYLTMKTDPRPDAASIKTDMEKQKSSLLDALCRKGCALADQILLPPAPQEGAGAVVTGEEVSEEFGELVASSSDDSVAKALMDTFWEVQKWAELTESKVLMFSYKHALANKMYGRALKYASKMVEEKPSKENTKNCIQLMRHLQWTHCTTFSENWLPVMYPADYTPF</sequence>
<dbReference type="FunFam" id="1.25.40.710:FF:000001">
    <property type="entry name" value="Tripeptidyl peptidase 2"/>
    <property type="match status" value="1"/>
</dbReference>
<dbReference type="Proteomes" id="UP001187415">
    <property type="component" value="Unassembled WGS sequence"/>
</dbReference>
<organism evidence="2 3">
    <name type="scientific">Channa striata</name>
    <name type="common">Snakehead murrel</name>
    <name type="synonym">Ophicephalus striatus</name>
    <dbReference type="NCBI Taxonomy" id="64152"/>
    <lineage>
        <taxon>Eukaryota</taxon>
        <taxon>Metazoa</taxon>
        <taxon>Chordata</taxon>
        <taxon>Craniata</taxon>
        <taxon>Vertebrata</taxon>
        <taxon>Euteleostomi</taxon>
        <taxon>Actinopterygii</taxon>
        <taxon>Neopterygii</taxon>
        <taxon>Teleostei</taxon>
        <taxon>Neoteleostei</taxon>
        <taxon>Acanthomorphata</taxon>
        <taxon>Anabantaria</taxon>
        <taxon>Anabantiformes</taxon>
        <taxon>Channoidei</taxon>
        <taxon>Channidae</taxon>
        <taxon>Channa</taxon>
    </lineage>
</organism>
<reference evidence="2" key="1">
    <citation type="submission" date="2023-07" db="EMBL/GenBank/DDBJ databases">
        <title>Chromosome-level Genome Assembly of Striped Snakehead (Channa striata).</title>
        <authorList>
            <person name="Liu H."/>
        </authorList>
    </citation>
    <scope>NUCLEOTIDE SEQUENCE</scope>
    <source>
        <strain evidence="2">Gz</strain>
        <tissue evidence="2">Muscle</tissue>
    </source>
</reference>
<dbReference type="InterPro" id="IPR046939">
    <property type="entry name" value="TPPII_C_sf"/>
</dbReference>
<name>A0AA88SYV6_CHASR</name>
<evidence type="ECO:0000259" key="1">
    <source>
        <dbReference type="Pfam" id="PF12583"/>
    </source>
</evidence>
<proteinExistence type="predicted"/>
<dbReference type="EMBL" id="JAUPFM010000004">
    <property type="protein sequence ID" value="KAK2853893.1"/>
    <property type="molecule type" value="Genomic_DNA"/>
</dbReference>
<dbReference type="AlphaFoldDB" id="A0AA88SYV6"/>